<organism evidence="5 6">
    <name type="scientific">Clostridium symbiosum</name>
    <name type="common">Bacteroides symbiosus</name>
    <dbReference type="NCBI Taxonomy" id="1512"/>
    <lineage>
        <taxon>Bacteria</taxon>
        <taxon>Bacillati</taxon>
        <taxon>Bacillota</taxon>
        <taxon>Clostridia</taxon>
        <taxon>Lachnospirales</taxon>
        <taxon>Lachnospiraceae</taxon>
        <taxon>Otoolea</taxon>
    </lineage>
</organism>
<evidence type="ECO:0000313" key="5">
    <source>
        <dbReference type="EMBL" id="MCK0088808.1"/>
    </source>
</evidence>
<feature type="signal peptide" evidence="4">
    <location>
        <begin position="1"/>
        <end position="25"/>
    </location>
</feature>
<dbReference type="PIRSF" id="PIRSF006470">
    <property type="entry name" value="DctB"/>
    <property type="match status" value="1"/>
</dbReference>
<feature type="chain" id="PRO_5043958200" evidence="4">
    <location>
        <begin position="26"/>
        <end position="346"/>
    </location>
</feature>
<dbReference type="NCBIfam" id="TIGR00787">
    <property type="entry name" value="dctP"/>
    <property type="match status" value="1"/>
</dbReference>
<dbReference type="InterPro" id="IPR004682">
    <property type="entry name" value="TRAP_DctP"/>
</dbReference>
<dbReference type="Proteomes" id="UP001203136">
    <property type="component" value="Unassembled WGS sequence"/>
</dbReference>
<evidence type="ECO:0000313" key="6">
    <source>
        <dbReference type="Proteomes" id="UP001203136"/>
    </source>
</evidence>
<evidence type="ECO:0000256" key="3">
    <source>
        <dbReference type="ARBA" id="ARBA00022729"/>
    </source>
</evidence>
<dbReference type="GO" id="GO:0030288">
    <property type="term" value="C:outer membrane-bounded periplasmic space"/>
    <property type="evidence" value="ECO:0007669"/>
    <property type="project" value="InterPro"/>
</dbReference>
<evidence type="ECO:0000256" key="1">
    <source>
        <dbReference type="ARBA" id="ARBA00009023"/>
    </source>
</evidence>
<accession>A0AAW5FAN4</accession>
<keyword evidence="3 4" id="KW-0732">Signal</keyword>
<protein>
    <submittedName>
        <fullName evidence="5">TRAP transporter substrate-binding protein</fullName>
    </submittedName>
</protein>
<dbReference type="NCBIfam" id="NF037995">
    <property type="entry name" value="TRAP_S1"/>
    <property type="match status" value="1"/>
</dbReference>
<evidence type="ECO:0000256" key="2">
    <source>
        <dbReference type="ARBA" id="ARBA00022448"/>
    </source>
</evidence>
<reference evidence="5" key="1">
    <citation type="journal article" date="2022" name="Cell Host Microbe">
        <title>Colonization of the live biotherapeutic product VE303 and modulation of the microbiota and metabolites in healthy volunteers.</title>
        <authorList>
            <person name="Dsouza M."/>
            <person name="Menon R."/>
            <person name="Crossette E."/>
            <person name="Bhattarai S.K."/>
            <person name="Schneider J."/>
            <person name="Kim Y.G."/>
            <person name="Reddy S."/>
            <person name="Caballero S."/>
            <person name="Felix C."/>
            <person name="Cornacchione L."/>
            <person name="Hendrickson J."/>
            <person name="Watson A.R."/>
            <person name="Minot S.S."/>
            <person name="Greenfield N."/>
            <person name="Schopf L."/>
            <person name="Szabady R."/>
            <person name="Patarroyo J."/>
            <person name="Smith W."/>
            <person name="Harrison P."/>
            <person name="Kuijper E.J."/>
            <person name="Kelly C.P."/>
            <person name="Olle B."/>
            <person name="Bobilev D."/>
            <person name="Silber J.L."/>
            <person name="Bucci V."/>
            <person name="Roberts B."/>
            <person name="Faith J."/>
            <person name="Norman J.M."/>
        </authorList>
    </citation>
    <scope>NUCLEOTIDE SEQUENCE</scope>
    <source>
        <strain evidence="5">VE303-04</strain>
    </source>
</reference>
<evidence type="ECO:0000256" key="4">
    <source>
        <dbReference type="SAM" id="SignalP"/>
    </source>
</evidence>
<dbReference type="EMBL" id="JAINVB010000002">
    <property type="protein sequence ID" value="MCK0088808.1"/>
    <property type="molecule type" value="Genomic_DNA"/>
</dbReference>
<dbReference type="InterPro" id="IPR038404">
    <property type="entry name" value="TRAP_DctP_sf"/>
</dbReference>
<name>A0AAW5FAN4_CLOSY</name>
<proteinExistence type="inferred from homology"/>
<gene>
    <name evidence="5" type="ORF">K5I21_23690</name>
</gene>
<dbReference type="CDD" id="cd13603">
    <property type="entry name" value="PBP2_TRAP_Siap_TeaA_like"/>
    <property type="match status" value="1"/>
</dbReference>
<comment type="caution">
    <text evidence="5">The sequence shown here is derived from an EMBL/GenBank/DDBJ whole genome shotgun (WGS) entry which is preliminary data.</text>
</comment>
<dbReference type="Gene3D" id="3.40.190.170">
    <property type="entry name" value="Bacterial extracellular solute-binding protein, family 7"/>
    <property type="match status" value="1"/>
</dbReference>
<dbReference type="AlphaFoldDB" id="A0AAW5FAN4"/>
<dbReference type="PANTHER" id="PTHR33376:SF7">
    <property type="entry name" value="C4-DICARBOXYLATE-BINDING PROTEIN DCTB"/>
    <property type="match status" value="1"/>
</dbReference>
<comment type="similarity">
    <text evidence="1">Belongs to the bacterial solute-binding protein 7 family.</text>
</comment>
<dbReference type="Pfam" id="PF03480">
    <property type="entry name" value="DctP"/>
    <property type="match status" value="1"/>
</dbReference>
<keyword evidence="2" id="KW-0813">Transport</keyword>
<dbReference type="InterPro" id="IPR018389">
    <property type="entry name" value="DctP_fam"/>
</dbReference>
<dbReference type="RefSeq" id="WP_081731927.1">
    <property type="nucleotide sequence ID" value="NZ_JAINVB010000002.1"/>
</dbReference>
<dbReference type="PANTHER" id="PTHR33376">
    <property type="match status" value="1"/>
</dbReference>
<dbReference type="GO" id="GO:0055085">
    <property type="term" value="P:transmembrane transport"/>
    <property type="evidence" value="ECO:0007669"/>
    <property type="project" value="InterPro"/>
</dbReference>
<sequence>MMKKYFIAVLTLALSFNLAACGSSASTGDSGQKARGQESASASGETITINIGHGGAESTAQQVGCLALKDYMEKNSNGAFTVNIYPNNSMGNDDELCQMVQSGNLEMCLANSIIVNYVNDGVIYDLFYNFNNIEDVKKKYMEDENFLNVMREKYSAAGFYLGGYSVHGFRVATANKPLTSPDALKGLTFRVMQNDLHIEGWQCMGATPTPFSFSELYTALQQKTIDAQENPIELIYSQKFYEQQSDITKTNHLQQTQQWLVSQSFYDSLSDENKKLLDDGIAVACEAATSYALDNEAAWTKEIEEYGCTITELTDEQRAVFKEAVAPEWASVEAKVSPEVWEAYTK</sequence>